<gene>
    <name evidence="2" type="ORF">Glove_227g166</name>
</gene>
<dbReference type="InterPro" id="IPR036047">
    <property type="entry name" value="F-box-like_dom_sf"/>
</dbReference>
<dbReference type="STRING" id="1348612.A0A397ILQ2"/>
<name>A0A397ILQ2_9GLOM</name>
<organism evidence="2 3">
    <name type="scientific">Diversispora epigaea</name>
    <dbReference type="NCBI Taxonomy" id="1348612"/>
    <lineage>
        <taxon>Eukaryota</taxon>
        <taxon>Fungi</taxon>
        <taxon>Fungi incertae sedis</taxon>
        <taxon>Mucoromycota</taxon>
        <taxon>Glomeromycotina</taxon>
        <taxon>Glomeromycetes</taxon>
        <taxon>Diversisporales</taxon>
        <taxon>Diversisporaceae</taxon>
        <taxon>Diversispora</taxon>
    </lineage>
</organism>
<feature type="domain" description="F-box" evidence="1">
    <location>
        <begin position="15"/>
        <end position="67"/>
    </location>
</feature>
<dbReference type="PROSITE" id="PS50181">
    <property type="entry name" value="FBOX"/>
    <property type="match status" value="1"/>
</dbReference>
<evidence type="ECO:0000313" key="2">
    <source>
        <dbReference type="EMBL" id="RHZ74114.1"/>
    </source>
</evidence>
<keyword evidence="3" id="KW-1185">Reference proteome</keyword>
<evidence type="ECO:0000313" key="3">
    <source>
        <dbReference type="Proteomes" id="UP000266861"/>
    </source>
</evidence>
<dbReference type="SUPFAM" id="SSF81383">
    <property type="entry name" value="F-box domain"/>
    <property type="match status" value="1"/>
</dbReference>
<dbReference type="Proteomes" id="UP000266861">
    <property type="component" value="Unassembled WGS sequence"/>
</dbReference>
<accession>A0A397ILQ2</accession>
<sequence>MSITHCQHNKSSKPKSIILNIPVEVYIDICKYLPPIDLVTLSLVCKKFRQWLIAPSNFGTEQIWRTSRTNFLSSLRTPPPGISEQCYTFLHLIELGCQFCEAGKVDPRGALPTEAPAKIYWIFRVRCCRKCLTERVVTTNQIQEDQSVLDFALSGLPFLVQNNRPCIYWKKDVEDALREFASLDTKDIFNWQTENLLKLRQKNLIASYCNNVTRNEPWKKWHRKTKLRTVIHQLSMIVPNDANRTHLQVEVELRRCPTYKKYTMSCPNASSAMKLFNEHHWNQFQEIIHHEYNEKREYAALRARQYDLFLKVYSLIPSKYSMNDPIVQYLCHCPSFKKPPLNSWDNCLPWDNNFLDTKFIPQLAREAQEIANKRNHPPPITTTSGAQKIGLSSRCVFLCKLCVKGDEIVDKNICTDLFEYKNVRMHLRNFHGIKNIIDKKMIMTDFLEVGKQYLKRDSRVVCFFLPLYDDFYVY</sequence>
<proteinExistence type="predicted"/>
<dbReference type="Pfam" id="PF00646">
    <property type="entry name" value="F-box"/>
    <property type="match status" value="1"/>
</dbReference>
<dbReference type="InterPro" id="IPR001810">
    <property type="entry name" value="F-box_dom"/>
</dbReference>
<dbReference type="EMBL" id="PQFF01000210">
    <property type="protein sequence ID" value="RHZ74114.1"/>
    <property type="molecule type" value="Genomic_DNA"/>
</dbReference>
<dbReference type="CDD" id="cd09917">
    <property type="entry name" value="F-box_SF"/>
    <property type="match status" value="1"/>
</dbReference>
<reference evidence="2 3" key="1">
    <citation type="submission" date="2018-08" db="EMBL/GenBank/DDBJ databases">
        <title>Genome and evolution of the arbuscular mycorrhizal fungus Diversispora epigaea (formerly Glomus versiforme) and its bacterial endosymbionts.</title>
        <authorList>
            <person name="Sun X."/>
            <person name="Fei Z."/>
            <person name="Harrison M."/>
        </authorList>
    </citation>
    <scope>NUCLEOTIDE SEQUENCE [LARGE SCALE GENOMIC DNA]</scope>
    <source>
        <strain evidence="2 3">IT104</strain>
    </source>
</reference>
<protein>
    <recommendedName>
        <fullName evidence="1">F-box domain-containing protein</fullName>
    </recommendedName>
</protein>
<dbReference type="AlphaFoldDB" id="A0A397ILQ2"/>
<dbReference type="SMART" id="SM00256">
    <property type="entry name" value="FBOX"/>
    <property type="match status" value="1"/>
</dbReference>
<comment type="caution">
    <text evidence="2">The sequence shown here is derived from an EMBL/GenBank/DDBJ whole genome shotgun (WGS) entry which is preliminary data.</text>
</comment>
<dbReference type="OrthoDB" id="2322499at2759"/>
<dbReference type="Gene3D" id="1.20.1280.50">
    <property type="match status" value="1"/>
</dbReference>
<evidence type="ECO:0000259" key="1">
    <source>
        <dbReference type="PROSITE" id="PS50181"/>
    </source>
</evidence>